<keyword evidence="3" id="KW-1185">Reference proteome</keyword>
<sequence>MTRTTPELPPLFPDFRTTLAGECSHWTKKGIGSGVDQRAFGHYIWFSEQQVHIHGGSSVESGFQPETLLPQSRDLTTAPS</sequence>
<comment type="caution">
    <text evidence="2">The sequence shown here is derived from an EMBL/GenBank/DDBJ whole genome shotgun (WGS) entry which is preliminary data.</text>
</comment>
<feature type="compositionally biased region" description="Polar residues" evidence="1">
    <location>
        <begin position="69"/>
        <end position="80"/>
    </location>
</feature>
<evidence type="ECO:0000313" key="3">
    <source>
        <dbReference type="Proteomes" id="UP000499080"/>
    </source>
</evidence>
<feature type="region of interest" description="Disordered" evidence="1">
    <location>
        <begin position="57"/>
        <end position="80"/>
    </location>
</feature>
<protein>
    <submittedName>
        <fullName evidence="2">Uncharacterized protein</fullName>
    </submittedName>
</protein>
<evidence type="ECO:0000256" key="1">
    <source>
        <dbReference type="SAM" id="MobiDB-lite"/>
    </source>
</evidence>
<dbReference type="AlphaFoldDB" id="A0A4Y2AQL3"/>
<evidence type="ECO:0000313" key="2">
    <source>
        <dbReference type="EMBL" id="GBL82232.1"/>
    </source>
</evidence>
<dbReference type="Proteomes" id="UP000499080">
    <property type="component" value="Unassembled WGS sequence"/>
</dbReference>
<reference evidence="2 3" key="1">
    <citation type="journal article" date="2019" name="Sci. Rep.">
        <title>Orb-weaving spider Araneus ventricosus genome elucidates the spidroin gene catalogue.</title>
        <authorList>
            <person name="Kono N."/>
            <person name="Nakamura H."/>
            <person name="Ohtoshi R."/>
            <person name="Moran D.A.P."/>
            <person name="Shinohara A."/>
            <person name="Yoshida Y."/>
            <person name="Fujiwara M."/>
            <person name="Mori M."/>
            <person name="Tomita M."/>
            <person name="Arakawa K."/>
        </authorList>
    </citation>
    <scope>NUCLEOTIDE SEQUENCE [LARGE SCALE GENOMIC DNA]</scope>
</reference>
<name>A0A4Y2AQL3_ARAVE</name>
<gene>
    <name evidence="2" type="ORF">AVEN_252417_1</name>
</gene>
<accession>A0A4Y2AQL3</accession>
<proteinExistence type="predicted"/>
<dbReference type="EMBL" id="BGPR01000028">
    <property type="protein sequence ID" value="GBL82232.1"/>
    <property type="molecule type" value="Genomic_DNA"/>
</dbReference>
<organism evidence="2 3">
    <name type="scientific">Araneus ventricosus</name>
    <name type="common">Orbweaver spider</name>
    <name type="synonym">Epeira ventricosa</name>
    <dbReference type="NCBI Taxonomy" id="182803"/>
    <lineage>
        <taxon>Eukaryota</taxon>
        <taxon>Metazoa</taxon>
        <taxon>Ecdysozoa</taxon>
        <taxon>Arthropoda</taxon>
        <taxon>Chelicerata</taxon>
        <taxon>Arachnida</taxon>
        <taxon>Araneae</taxon>
        <taxon>Araneomorphae</taxon>
        <taxon>Entelegynae</taxon>
        <taxon>Araneoidea</taxon>
        <taxon>Araneidae</taxon>
        <taxon>Araneus</taxon>
    </lineage>
</organism>